<proteinExistence type="predicted"/>
<dbReference type="EMBL" id="BKCJ010127361">
    <property type="protein sequence ID" value="GEX74557.1"/>
    <property type="molecule type" value="Genomic_DNA"/>
</dbReference>
<evidence type="ECO:0000313" key="4">
    <source>
        <dbReference type="EMBL" id="GEX74557.1"/>
    </source>
</evidence>
<dbReference type="AlphaFoldDB" id="A0A699HA85"/>
<protein>
    <submittedName>
        <fullName evidence="4">Uncharacterized mitochondrial protein AtMg00810-like</fullName>
    </submittedName>
</protein>
<sequence>MIIESVKHGPFIRPTIEENGVTRTMNYEELSATEKIQADCDLKTTNIILQGQQRVVKCFNFQGEGHMARQCLKPKRKRDATWFRDKVLLVEAQGSDDLDVYDSDCDDFSTAKAVLMANLSIYGLDVLNQSVPIFLALGFHNPFYLKKAQQIRPMLYDGSVIAKETNTLHPNTDQSASSPVKIEAPRELPKTNLVNTSLKKLKYHLGQFDSVVKKQITPDALTEGEWGFEHTKDIVNIVVNSSMDMNTSLSLSNITTWLKKDEYNRLLKSFSKLKQHRISLELTMQLNKEIFQKNNTSVNQIEPTFDYLFELNNLKAELQAKDTTIEKLKANIKRLNKTSTTNYVKKNIDEIETINIELKHRVAKLIAENKHLKQTYKQLYDSIKPSREKVLVITTLKNNHRKVKGKDIVDNAAQVSNATTTTLRSASSKTKSVKKAKKKEEWKSTGKVFTKIGYNWRPTGRTFTLVRNVCPLTRITTTNKVPFREPISLEVVTQEFIVTKVYTRIPKVVQIVLWYLDSGCSKHMIEDRSQLTNFVHKFLGTVKFGNDQIVKIMGYVTNAPTTADLANSPVSTSIDQDAPSTKNVMLIKLKWIYKVKMNKFDGVLKNKARLVAQRFRQEDGIDLEKTFAPVVKPIEKLLNAVKRIFRYLKETINIGLWYSKDTDMSLIAYSNADHARCQDTRRSTSGSTQFLGDKLVNWSSKQQKSTAISSTEAEYDALSGCCAQIL</sequence>
<dbReference type="InterPro" id="IPR054722">
    <property type="entry name" value="PolX-like_BBD"/>
</dbReference>
<organism evidence="4">
    <name type="scientific">Tanacetum cinerariifolium</name>
    <name type="common">Dalmatian daisy</name>
    <name type="synonym">Chrysanthemum cinerariifolium</name>
    <dbReference type="NCBI Taxonomy" id="118510"/>
    <lineage>
        <taxon>Eukaryota</taxon>
        <taxon>Viridiplantae</taxon>
        <taxon>Streptophyta</taxon>
        <taxon>Embryophyta</taxon>
        <taxon>Tracheophyta</taxon>
        <taxon>Spermatophyta</taxon>
        <taxon>Magnoliopsida</taxon>
        <taxon>eudicotyledons</taxon>
        <taxon>Gunneridae</taxon>
        <taxon>Pentapetalae</taxon>
        <taxon>asterids</taxon>
        <taxon>campanulids</taxon>
        <taxon>Asterales</taxon>
        <taxon>Asteraceae</taxon>
        <taxon>Asteroideae</taxon>
        <taxon>Anthemideae</taxon>
        <taxon>Anthemidinae</taxon>
        <taxon>Tanacetum</taxon>
    </lineage>
</organism>
<dbReference type="CDD" id="cd09272">
    <property type="entry name" value="RNase_HI_RT_Ty1"/>
    <property type="match status" value="1"/>
</dbReference>
<dbReference type="InterPro" id="IPR013103">
    <property type="entry name" value="RVT_2"/>
</dbReference>
<dbReference type="PANTHER" id="PTHR11439">
    <property type="entry name" value="GAG-POL-RELATED RETROTRANSPOSON"/>
    <property type="match status" value="1"/>
</dbReference>
<accession>A0A699HA85</accession>
<comment type="caution">
    <text evidence="4">The sequence shown here is derived from an EMBL/GenBank/DDBJ whole genome shotgun (WGS) entry which is preliminary data.</text>
</comment>
<name>A0A699HA85_TANCI</name>
<dbReference type="Pfam" id="PF22936">
    <property type="entry name" value="Pol_BBD"/>
    <property type="match status" value="1"/>
</dbReference>
<dbReference type="Pfam" id="PF07727">
    <property type="entry name" value="RVT_2"/>
    <property type="match status" value="1"/>
</dbReference>
<feature type="domain" description="Retrovirus-related Pol polyprotein from transposon TNT 1-94-like beta-barrel" evidence="3">
    <location>
        <begin position="514"/>
        <end position="555"/>
    </location>
</feature>
<evidence type="ECO:0000259" key="2">
    <source>
        <dbReference type="Pfam" id="PF07727"/>
    </source>
</evidence>
<evidence type="ECO:0000256" key="1">
    <source>
        <dbReference type="SAM" id="Coils"/>
    </source>
</evidence>
<dbReference type="PANTHER" id="PTHR11439:SF442">
    <property type="entry name" value="CYSTEINE-RICH RLK (RECEPTOR-LIKE PROTEIN KINASE) 8"/>
    <property type="match status" value="1"/>
</dbReference>
<reference evidence="4" key="1">
    <citation type="journal article" date="2019" name="Sci. Rep.">
        <title>Draft genome of Tanacetum cinerariifolium, the natural source of mosquito coil.</title>
        <authorList>
            <person name="Yamashiro T."/>
            <person name="Shiraishi A."/>
            <person name="Satake H."/>
            <person name="Nakayama K."/>
        </authorList>
    </citation>
    <scope>NUCLEOTIDE SEQUENCE</scope>
</reference>
<feature type="coiled-coil region" evidence="1">
    <location>
        <begin position="311"/>
        <end position="375"/>
    </location>
</feature>
<feature type="domain" description="Reverse transcriptase Ty1/copia-type" evidence="2">
    <location>
        <begin position="582"/>
        <end position="640"/>
    </location>
</feature>
<gene>
    <name evidence="4" type="ORF">Tci_346532</name>
</gene>
<evidence type="ECO:0000259" key="3">
    <source>
        <dbReference type="Pfam" id="PF22936"/>
    </source>
</evidence>
<keyword evidence="1" id="KW-0175">Coiled coil</keyword>